<keyword evidence="1" id="KW-0472">Membrane</keyword>
<sequence length="65" mass="7060">MRGWFRLTVGLLAVVLGALWTVLGLGYVEGSVLTDRRPWALVGVVLVLIGLGALWWGMRARRPGG</sequence>
<dbReference type="STRING" id="261654.GA0070611_0420"/>
<accession>A0A1A8Z2L6</accession>
<dbReference type="EMBL" id="LT594323">
    <property type="protein sequence ID" value="SBT38056.1"/>
    <property type="molecule type" value="Genomic_DNA"/>
</dbReference>
<proteinExistence type="predicted"/>
<dbReference type="RefSeq" id="WP_091656336.1">
    <property type="nucleotide sequence ID" value="NZ_LT594323.1"/>
</dbReference>
<name>A0A1A8Z2L6_9ACTN</name>
<gene>
    <name evidence="2" type="ORF">GA0070611_0420</name>
</gene>
<evidence type="ECO:0000256" key="1">
    <source>
        <dbReference type="SAM" id="Phobius"/>
    </source>
</evidence>
<protein>
    <submittedName>
        <fullName evidence="2">Uncharacterized protein</fullName>
    </submittedName>
</protein>
<evidence type="ECO:0000313" key="2">
    <source>
        <dbReference type="EMBL" id="SBT38056.1"/>
    </source>
</evidence>
<reference evidence="3" key="1">
    <citation type="submission" date="2016-06" db="EMBL/GenBank/DDBJ databases">
        <authorList>
            <person name="Varghese N."/>
            <person name="Submissions Spin"/>
        </authorList>
    </citation>
    <scope>NUCLEOTIDE SEQUENCE [LARGE SCALE GENOMIC DNA]</scope>
    <source>
        <strain evidence="3">DSM 44815</strain>
    </source>
</reference>
<evidence type="ECO:0000313" key="3">
    <source>
        <dbReference type="Proteomes" id="UP000199385"/>
    </source>
</evidence>
<keyword evidence="1" id="KW-1133">Transmembrane helix</keyword>
<keyword evidence="1" id="KW-0812">Transmembrane</keyword>
<feature type="transmembrane region" description="Helical" evidence="1">
    <location>
        <begin position="40"/>
        <end position="58"/>
    </location>
</feature>
<dbReference type="Proteomes" id="UP000199385">
    <property type="component" value="Chromosome I"/>
</dbReference>
<keyword evidence="3" id="KW-1185">Reference proteome</keyword>
<organism evidence="2 3">
    <name type="scientific">Micromonospora auratinigra</name>
    <dbReference type="NCBI Taxonomy" id="261654"/>
    <lineage>
        <taxon>Bacteria</taxon>
        <taxon>Bacillati</taxon>
        <taxon>Actinomycetota</taxon>
        <taxon>Actinomycetes</taxon>
        <taxon>Micromonosporales</taxon>
        <taxon>Micromonosporaceae</taxon>
        <taxon>Micromonospora</taxon>
    </lineage>
</organism>
<dbReference type="AlphaFoldDB" id="A0A1A8Z2L6"/>
<dbReference type="PATRIC" id="fig|261654.4.peg.422"/>